<evidence type="ECO:0000313" key="4">
    <source>
        <dbReference type="EMBL" id="QGM45046.1"/>
    </source>
</evidence>
<protein>
    <submittedName>
        <fullName evidence="4">Peptidoglycan-binding protein LysM</fullName>
    </submittedName>
</protein>
<feature type="compositionally biased region" description="Low complexity" evidence="1">
    <location>
        <begin position="151"/>
        <end position="168"/>
    </location>
</feature>
<evidence type="ECO:0000256" key="1">
    <source>
        <dbReference type="SAM" id="MobiDB-lite"/>
    </source>
</evidence>
<dbReference type="Gene3D" id="3.30.1340.30">
    <property type="match status" value="1"/>
</dbReference>
<evidence type="ECO:0000313" key="5">
    <source>
        <dbReference type="Proteomes" id="UP000309061"/>
    </source>
</evidence>
<dbReference type="PROSITE" id="PS50914">
    <property type="entry name" value="BON"/>
    <property type="match status" value="1"/>
</dbReference>
<proteinExistence type="predicted"/>
<organism evidence="4 5">
    <name type="scientific">Methylocystis heyeri</name>
    <dbReference type="NCBI Taxonomy" id="391905"/>
    <lineage>
        <taxon>Bacteria</taxon>
        <taxon>Pseudomonadati</taxon>
        <taxon>Pseudomonadota</taxon>
        <taxon>Alphaproteobacteria</taxon>
        <taxon>Hyphomicrobiales</taxon>
        <taxon>Methylocystaceae</taxon>
        <taxon>Methylocystis</taxon>
    </lineage>
</organism>
<dbReference type="Gene3D" id="3.10.350.10">
    <property type="entry name" value="LysM domain"/>
    <property type="match status" value="1"/>
</dbReference>
<accession>A0A6B8KAB9</accession>
<dbReference type="InterPro" id="IPR007055">
    <property type="entry name" value="BON_dom"/>
</dbReference>
<dbReference type="PANTHER" id="PTHR34700">
    <property type="entry name" value="POTASSIUM BINDING PROTEIN KBP"/>
    <property type="match status" value="1"/>
</dbReference>
<dbReference type="SMART" id="SM00257">
    <property type="entry name" value="LysM"/>
    <property type="match status" value="1"/>
</dbReference>
<dbReference type="InterPro" id="IPR036779">
    <property type="entry name" value="LysM_dom_sf"/>
</dbReference>
<dbReference type="AlphaFoldDB" id="A0A6B8KAB9"/>
<dbReference type="EMBL" id="CP046052">
    <property type="protein sequence ID" value="QGM45046.1"/>
    <property type="molecule type" value="Genomic_DNA"/>
</dbReference>
<dbReference type="KEGG" id="mhey:H2LOC_004715"/>
<dbReference type="InterPro" id="IPR052196">
    <property type="entry name" value="Bact_Kbp"/>
</dbReference>
<reference evidence="4 5" key="1">
    <citation type="submission" date="2019-11" db="EMBL/GenBank/DDBJ databases">
        <title>The genome sequence of Methylocystis heyeri.</title>
        <authorList>
            <person name="Oshkin I.Y."/>
            <person name="Miroshnikov K."/>
            <person name="Dedysh S.N."/>
        </authorList>
    </citation>
    <scope>NUCLEOTIDE SEQUENCE [LARGE SCALE GENOMIC DNA]</scope>
    <source>
        <strain evidence="4 5">H2</strain>
    </source>
</reference>
<dbReference type="Pfam" id="PF04972">
    <property type="entry name" value="BON"/>
    <property type="match status" value="1"/>
</dbReference>
<dbReference type="RefSeq" id="WP_136495336.1">
    <property type="nucleotide sequence ID" value="NZ_CP046052.1"/>
</dbReference>
<gene>
    <name evidence="4" type="primary">lysM</name>
    <name evidence="4" type="ORF">H2LOC_004715</name>
</gene>
<dbReference type="InterPro" id="IPR018392">
    <property type="entry name" value="LysM"/>
</dbReference>
<feature type="domain" description="BON" evidence="2">
    <location>
        <begin position="22"/>
        <end position="90"/>
    </location>
</feature>
<feature type="domain" description="LysM" evidence="3">
    <location>
        <begin position="96"/>
        <end position="147"/>
    </location>
</feature>
<dbReference type="NCBIfam" id="NF008399">
    <property type="entry name" value="PRK11198.1"/>
    <property type="match status" value="1"/>
</dbReference>
<dbReference type="SUPFAM" id="SSF54106">
    <property type="entry name" value="LysM domain"/>
    <property type="match status" value="1"/>
</dbReference>
<name>A0A6B8KAB9_9HYPH</name>
<dbReference type="CDD" id="cd00118">
    <property type="entry name" value="LysM"/>
    <property type="match status" value="1"/>
</dbReference>
<dbReference type="Pfam" id="PF01476">
    <property type="entry name" value="LysM"/>
    <property type="match status" value="1"/>
</dbReference>
<sequence length="176" mass="17669">MGILDFLSKKGSAAPAPAGASETAPAPAEALKAEIAKLGFDASKITVAVDGSTVTLSGSAPTTADAEKIALAVGNTQGVAKVVNNIAAASAQAGSGFYTVKSGDSLWKIAEAVYGHGHGAKYQEIFEANKPLLKDPDHIYPGQVLRIPTASDGTAPQAAAAPPASSDDIVWKAPTT</sequence>
<dbReference type="PANTHER" id="PTHR34700:SF8">
    <property type="entry name" value="POTASSIUM BINDING PROTEIN KBP"/>
    <property type="match status" value="1"/>
</dbReference>
<dbReference type="PROSITE" id="PS51782">
    <property type="entry name" value="LYSM"/>
    <property type="match status" value="1"/>
</dbReference>
<keyword evidence="5" id="KW-1185">Reference proteome</keyword>
<dbReference type="Proteomes" id="UP000309061">
    <property type="component" value="Chromosome"/>
</dbReference>
<evidence type="ECO:0000259" key="3">
    <source>
        <dbReference type="PROSITE" id="PS51782"/>
    </source>
</evidence>
<dbReference type="OrthoDB" id="370541at2"/>
<feature type="region of interest" description="Disordered" evidence="1">
    <location>
        <begin position="151"/>
        <end position="176"/>
    </location>
</feature>
<evidence type="ECO:0000259" key="2">
    <source>
        <dbReference type="PROSITE" id="PS50914"/>
    </source>
</evidence>